<protein>
    <submittedName>
        <fullName evidence="2">DUF2693 domain-containing protein</fullName>
    </submittedName>
</protein>
<organism evidence="1 2">
    <name type="scientific">Rhabditophanes sp. KR3021</name>
    <dbReference type="NCBI Taxonomy" id="114890"/>
    <lineage>
        <taxon>Eukaryota</taxon>
        <taxon>Metazoa</taxon>
        <taxon>Ecdysozoa</taxon>
        <taxon>Nematoda</taxon>
        <taxon>Chromadorea</taxon>
        <taxon>Rhabditida</taxon>
        <taxon>Tylenchina</taxon>
        <taxon>Panagrolaimomorpha</taxon>
        <taxon>Strongyloidoidea</taxon>
        <taxon>Alloionematidae</taxon>
        <taxon>Rhabditophanes</taxon>
    </lineage>
</organism>
<proteinExistence type="predicted"/>
<evidence type="ECO:0000313" key="1">
    <source>
        <dbReference type="Proteomes" id="UP000095286"/>
    </source>
</evidence>
<dbReference type="Proteomes" id="UP000095286">
    <property type="component" value="Unplaced"/>
</dbReference>
<accession>A0AC35UGD1</accession>
<evidence type="ECO:0000313" key="2">
    <source>
        <dbReference type="WBParaSite" id="RSKR_0001137333.1"/>
    </source>
</evidence>
<reference evidence="2" key="1">
    <citation type="submission" date="2016-11" db="UniProtKB">
        <authorList>
            <consortium name="WormBaseParasite"/>
        </authorList>
    </citation>
    <scope>IDENTIFICATION</scope>
    <source>
        <strain evidence="2">KR3021</strain>
    </source>
</reference>
<dbReference type="WBParaSite" id="RSKR_0001137333.1">
    <property type="protein sequence ID" value="RSKR_0001137333.1"/>
    <property type="gene ID" value="RSKR_0001137333"/>
</dbReference>
<name>A0AC35UGD1_9BILA</name>
<sequence length="116" mass="13275">MSSPIKELENLGWGINTDALRKYCGDDYKDSLTSTEIQKMILDIDIKVYGKCILQNALDKQKGVLKGPIVLQLSKWRNISHADGFDDHYDSKKDYARMTLTDGNQFLNFTKIDNNK</sequence>